<name>A0A160VDY3_9ZZZZ</name>
<feature type="transmembrane region" description="Helical" evidence="5">
    <location>
        <begin position="100"/>
        <end position="116"/>
    </location>
</feature>
<dbReference type="AlphaFoldDB" id="A0A160VDY3"/>
<dbReference type="GO" id="GO:0016020">
    <property type="term" value="C:membrane"/>
    <property type="evidence" value="ECO:0007669"/>
    <property type="project" value="UniProtKB-SubCell"/>
</dbReference>
<comment type="subcellular location">
    <subcellularLocation>
        <location evidence="1">Membrane</location>
        <topology evidence="1">Multi-pass membrane protein</topology>
    </subcellularLocation>
</comment>
<evidence type="ECO:0000256" key="5">
    <source>
        <dbReference type="SAM" id="Phobius"/>
    </source>
</evidence>
<sequence>MNDRLNPLAPDYSHYQLVSLSLLRVLVGWHLLYEGMAKLANSNWTSAAYLLDSKWIFSGIAKWIVTNPGLLSFVDTLNMWGLTLIGLSLMFGLMSRWGSIVGACLLVVYYLFHPPLVGLEYSKPPEGSYLLVDKNLVEACALFVLAMFPTSHITGLDRFLSKDK</sequence>
<evidence type="ECO:0000256" key="2">
    <source>
        <dbReference type="ARBA" id="ARBA00022692"/>
    </source>
</evidence>
<keyword evidence="3 5" id="KW-1133">Transmembrane helix</keyword>
<organism evidence="6">
    <name type="scientific">hydrothermal vent metagenome</name>
    <dbReference type="NCBI Taxonomy" id="652676"/>
    <lineage>
        <taxon>unclassified sequences</taxon>
        <taxon>metagenomes</taxon>
        <taxon>ecological metagenomes</taxon>
    </lineage>
</organism>
<evidence type="ECO:0000256" key="1">
    <source>
        <dbReference type="ARBA" id="ARBA00004141"/>
    </source>
</evidence>
<evidence type="ECO:0000256" key="3">
    <source>
        <dbReference type="ARBA" id="ARBA00022989"/>
    </source>
</evidence>
<feature type="transmembrane region" description="Helical" evidence="5">
    <location>
        <begin position="77"/>
        <end position="93"/>
    </location>
</feature>
<keyword evidence="4 5" id="KW-0472">Membrane</keyword>
<gene>
    <name evidence="6" type="ORF">MGWOODY_Mmi1162</name>
</gene>
<dbReference type="EMBL" id="FAXC01000090">
    <property type="protein sequence ID" value="CUV08603.1"/>
    <property type="molecule type" value="Genomic_DNA"/>
</dbReference>
<feature type="transmembrane region" description="Helical" evidence="5">
    <location>
        <begin position="136"/>
        <end position="156"/>
    </location>
</feature>
<protein>
    <recommendedName>
        <fullName evidence="7">DoxX subfamily</fullName>
    </recommendedName>
</protein>
<dbReference type="InterPro" id="IPR032808">
    <property type="entry name" value="DoxX"/>
</dbReference>
<dbReference type="Pfam" id="PF07681">
    <property type="entry name" value="DoxX"/>
    <property type="match status" value="1"/>
</dbReference>
<evidence type="ECO:0008006" key="7">
    <source>
        <dbReference type="Google" id="ProtNLM"/>
    </source>
</evidence>
<keyword evidence="2 5" id="KW-0812">Transmembrane</keyword>
<evidence type="ECO:0000256" key="4">
    <source>
        <dbReference type="ARBA" id="ARBA00023136"/>
    </source>
</evidence>
<evidence type="ECO:0000313" key="6">
    <source>
        <dbReference type="EMBL" id="CUV08603.1"/>
    </source>
</evidence>
<reference evidence="6" key="1">
    <citation type="submission" date="2015-10" db="EMBL/GenBank/DDBJ databases">
        <authorList>
            <person name="Gilbert D.G."/>
        </authorList>
    </citation>
    <scope>NUCLEOTIDE SEQUENCE</scope>
</reference>
<accession>A0A160VDY3</accession>
<proteinExistence type="predicted"/>